<evidence type="ECO:0000256" key="6">
    <source>
        <dbReference type="ARBA" id="ARBA00023014"/>
    </source>
</evidence>
<sequence length="294" mass="34018">MYEIVKFYRIYIELTNVCGLSCSFCPTKELPAKQMDLSFFESVIIQAKEYTKEIVCHVVGDPLTQSNLDEYLDIIHKYGLKAVLTTSGYFLKKHRYDTLFHPCVKQINISLNSFNKNDTALTFEQYITPILNLCREKLKREEELFINLRVWNLDEMKSEKSFNEILFSKLNEAFDTKLELETIYEERPKSIRLASKIRVHFDNYFEWPSLKNKNYGDGTCQGLQSHIAILASGKVVPCCLDCDGIIELGDMHAQSLENILSNHRTVNIVAGFKVGKAIEELCQKCSYKERFNLS</sequence>
<dbReference type="PANTHER" id="PTHR43787:SF10">
    <property type="entry name" value="COFACTOR MODIFYING PROTEIN"/>
    <property type="match status" value="1"/>
</dbReference>
<evidence type="ECO:0000256" key="5">
    <source>
        <dbReference type="ARBA" id="ARBA00023004"/>
    </source>
</evidence>
<protein>
    <submittedName>
        <fullName evidence="8">Radical SAM</fullName>
    </submittedName>
</protein>
<evidence type="ECO:0000256" key="3">
    <source>
        <dbReference type="ARBA" id="ARBA00022691"/>
    </source>
</evidence>
<evidence type="ECO:0000256" key="2">
    <source>
        <dbReference type="ARBA" id="ARBA00022485"/>
    </source>
</evidence>
<dbReference type="Pfam" id="PF04055">
    <property type="entry name" value="Radical_SAM"/>
    <property type="match status" value="1"/>
</dbReference>
<keyword evidence="6" id="KW-0411">Iron-sulfur</keyword>
<dbReference type="SFLD" id="SFLDG01067">
    <property type="entry name" value="SPASM/twitch_domain_containing"/>
    <property type="match status" value="1"/>
</dbReference>
<dbReference type="SFLD" id="SFLDS00029">
    <property type="entry name" value="Radical_SAM"/>
    <property type="match status" value="1"/>
</dbReference>
<accession>A0A1W1BGN4</accession>
<dbReference type="AlphaFoldDB" id="A0A1W1BGN4"/>
<gene>
    <name evidence="8" type="ORF">MNB_SV-8-1366</name>
</gene>
<comment type="cofactor">
    <cofactor evidence="1">
        <name>[4Fe-4S] cluster</name>
        <dbReference type="ChEBI" id="CHEBI:49883"/>
    </cofactor>
</comment>
<organism evidence="8">
    <name type="scientific">hydrothermal vent metagenome</name>
    <dbReference type="NCBI Taxonomy" id="652676"/>
    <lineage>
        <taxon>unclassified sequences</taxon>
        <taxon>metagenomes</taxon>
        <taxon>ecological metagenomes</taxon>
    </lineage>
</organism>
<dbReference type="GO" id="GO:0051539">
    <property type="term" value="F:4 iron, 4 sulfur cluster binding"/>
    <property type="evidence" value="ECO:0007669"/>
    <property type="project" value="UniProtKB-KW"/>
</dbReference>
<dbReference type="CDD" id="cd01335">
    <property type="entry name" value="Radical_SAM"/>
    <property type="match status" value="1"/>
</dbReference>
<dbReference type="InterPro" id="IPR007197">
    <property type="entry name" value="rSAM"/>
</dbReference>
<evidence type="ECO:0000259" key="7">
    <source>
        <dbReference type="PROSITE" id="PS51918"/>
    </source>
</evidence>
<proteinExistence type="predicted"/>
<dbReference type="Gene3D" id="3.20.20.70">
    <property type="entry name" value="Aldolase class I"/>
    <property type="match status" value="1"/>
</dbReference>
<dbReference type="CDD" id="cd21122">
    <property type="entry name" value="SPASM_rSAM"/>
    <property type="match status" value="1"/>
</dbReference>
<keyword evidence="3" id="KW-0949">S-adenosyl-L-methionine</keyword>
<name>A0A1W1BGN4_9ZZZZ</name>
<dbReference type="InterPro" id="IPR023885">
    <property type="entry name" value="4Fe4S-binding_SPASM_dom"/>
</dbReference>
<evidence type="ECO:0000256" key="1">
    <source>
        <dbReference type="ARBA" id="ARBA00001966"/>
    </source>
</evidence>
<feature type="domain" description="Radical SAM core" evidence="7">
    <location>
        <begin position="4"/>
        <end position="206"/>
    </location>
</feature>
<dbReference type="PROSITE" id="PS51918">
    <property type="entry name" value="RADICAL_SAM"/>
    <property type="match status" value="1"/>
</dbReference>
<reference evidence="8" key="1">
    <citation type="submission" date="2016-10" db="EMBL/GenBank/DDBJ databases">
        <authorList>
            <person name="de Groot N.N."/>
        </authorList>
    </citation>
    <scope>NUCLEOTIDE SEQUENCE</scope>
</reference>
<evidence type="ECO:0000313" key="8">
    <source>
        <dbReference type="EMBL" id="SFV52714.1"/>
    </source>
</evidence>
<dbReference type="InterPro" id="IPR013785">
    <property type="entry name" value="Aldolase_TIM"/>
</dbReference>
<evidence type="ECO:0000256" key="4">
    <source>
        <dbReference type="ARBA" id="ARBA00022723"/>
    </source>
</evidence>
<dbReference type="SUPFAM" id="SSF102114">
    <property type="entry name" value="Radical SAM enzymes"/>
    <property type="match status" value="1"/>
</dbReference>
<dbReference type="GO" id="GO:0046872">
    <property type="term" value="F:metal ion binding"/>
    <property type="evidence" value="ECO:0007669"/>
    <property type="project" value="UniProtKB-KW"/>
</dbReference>
<keyword evidence="5" id="KW-0408">Iron</keyword>
<dbReference type="Pfam" id="PF13186">
    <property type="entry name" value="SPASM"/>
    <property type="match status" value="1"/>
</dbReference>
<keyword evidence="2" id="KW-0004">4Fe-4S</keyword>
<dbReference type="GO" id="GO:0003824">
    <property type="term" value="F:catalytic activity"/>
    <property type="evidence" value="ECO:0007669"/>
    <property type="project" value="InterPro"/>
</dbReference>
<dbReference type="EMBL" id="FPHD01000020">
    <property type="protein sequence ID" value="SFV52714.1"/>
    <property type="molecule type" value="Genomic_DNA"/>
</dbReference>
<dbReference type="PANTHER" id="PTHR43787">
    <property type="entry name" value="FEMO COFACTOR BIOSYNTHESIS PROTEIN NIFB-RELATED"/>
    <property type="match status" value="1"/>
</dbReference>
<keyword evidence="4" id="KW-0479">Metal-binding</keyword>
<dbReference type="InterPro" id="IPR058240">
    <property type="entry name" value="rSAM_sf"/>
</dbReference>